<dbReference type="AlphaFoldDB" id="A0A816G5G0"/>
<accession>A0A816G5G0</accession>
<evidence type="ECO:0000313" key="1">
    <source>
        <dbReference type="EMBL" id="CAF1669899.1"/>
    </source>
</evidence>
<name>A0A816G5G0_ADIRI</name>
<comment type="caution">
    <text evidence="1">The sequence shown here is derived from an EMBL/GenBank/DDBJ whole genome shotgun (WGS) entry which is preliminary data.</text>
</comment>
<organism evidence="1 2">
    <name type="scientific">Adineta ricciae</name>
    <name type="common">Rotifer</name>
    <dbReference type="NCBI Taxonomy" id="249248"/>
    <lineage>
        <taxon>Eukaryota</taxon>
        <taxon>Metazoa</taxon>
        <taxon>Spiralia</taxon>
        <taxon>Gnathifera</taxon>
        <taxon>Rotifera</taxon>
        <taxon>Eurotatoria</taxon>
        <taxon>Bdelloidea</taxon>
        <taxon>Adinetida</taxon>
        <taxon>Adinetidae</taxon>
        <taxon>Adineta</taxon>
    </lineage>
</organism>
<feature type="non-terminal residue" evidence="1">
    <location>
        <position position="1"/>
    </location>
</feature>
<reference evidence="1" key="1">
    <citation type="submission" date="2021-02" db="EMBL/GenBank/DDBJ databases">
        <authorList>
            <person name="Nowell W R."/>
        </authorList>
    </citation>
    <scope>NUCLEOTIDE SEQUENCE</scope>
</reference>
<gene>
    <name evidence="1" type="ORF">XAT740_LOCUS58473</name>
</gene>
<dbReference type="Proteomes" id="UP000663828">
    <property type="component" value="Unassembled WGS sequence"/>
</dbReference>
<protein>
    <submittedName>
        <fullName evidence="1">Uncharacterized protein</fullName>
    </submittedName>
</protein>
<sequence>EMGTCYSKRSACYNLKGYPHTITKPEIYEVNPPETPATLRRFSSLRHSVKSFTSLAHQRRSLRYKPITVVMSPTKHATVSGGHSHSRKKHRCIIHYNQTKEALV</sequence>
<keyword evidence="2" id="KW-1185">Reference proteome</keyword>
<dbReference type="EMBL" id="CAJNOR010012816">
    <property type="protein sequence ID" value="CAF1669899.1"/>
    <property type="molecule type" value="Genomic_DNA"/>
</dbReference>
<proteinExistence type="predicted"/>
<evidence type="ECO:0000313" key="2">
    <source>
        <dbReference type="Proteomes" id="UP000663828"/>
    </source>
</evidence>